<sequence length="95" mass="10626">MRGRTRGSDEEARQQREERAFREGRASREKRVGRDKRSSGERDDDGLDGMGSAAVTDARGGTAAREATVTWRRGPEAWRRESVTGAGKLDFDIWA</sequence>
<evidence type="ECO:0000313" key="3">
    <source>
        <dbReference type="Proteomes" id="UP000440367"/>
    </source>
</evidence>
<dbReference type="Proteomes" id="UP000440367">
    <property type="component" value="Unassembled WGS sequence"/>
</dbReference>
<reference evidence="2 3" key="1">
    <citation type="submission" date="2018-08" db="EMBL/GenBank/DDBJ databases">
        <title>Genomic investigation of the strawberry pathogen Phytophthora fragariae indicates pathogenicity is determined by transcriptional variation in three key races.</title>
        <authorList>
            <person name="Adams T.M."/>
            <person name="Armitage A.D."/>
            <person name="Sobczyk M.K."/>
            <person name="Bates H.J."/>
            <person name="Dunwell J.M."/>
            <person name="Nellist C.F."/>
            <person name="Harrison R.J."/>
        </authorList>
    </citation>
    <scope>NUCLEOTIDE SEQUENCE [LARGE SCALE GENOMIC DNA]</scope>
    <source>
        <strain evidence="2 3">BC-1</strain>
    </source>
</reference>
<comment type="caution">
    <text evidence="2">The sequence shown here is derived from an EMBL/GenBank/DDBJ whole genome shotgun (WGS) entry which is preliminary data.</text>
</comment>
<evidence type="ECO:0000256" key="1">
    <source>
        <dbReference type="SAM" id="MobiDB-lite"/>
    </source>
</evidence>
<dbReference type="EMBL" id="QXGD01001622">
    <property type="protein sequence ID" value="KAE9202255.1"/>
    <property type="molecule type" value="Genomic_DNA"/>
</dbReference>
<organism evidence="2 3">
    <name type="scientific">Phytophthora fragariae</name>
    <dbReference type="NCBI Taxonomy" id="53985"/>
    <lineage>
        <taxon>Eukaryota</taxon>
        <taxon>Sar</taxon>
        <taxon>Stramenopiles</taxon>
        <taxon>Oomycota</taxon>
        <taxon>Peronosporomycetes</taxon>
        <taxon>Peronosporales</taxon>
        <taxon>Peronosporaceae</taxon>
        <taxon>Phytophthora</taxon>
    </lineage>
</organism>
<feature type="region of interest" description="Disordered" evidence="1">
    <location>
        <begin position="1"/>
        <end position="70"/>
    </location>
</feature>
<protein>
    <submittedName>
        <fullName evidence="2">Uncharacterized protein</fullName>
    </submittedName>
</protein>
<proteinExistence type="predicted"/>
<gene>
    <name evidence="2" type="ORF">PF002_g21296</name>
</gene>
<accession>A0A6A3XGG0</accession>
<evidence type="ECO:0000313" key="2">
    <source>
        <dbReference type="EMBL" id="KAE9202255.1"/>
    </source>
</evidence>
<dbReference type="AlphaFoldDB" id="A0A6A3XGG0"/>
<feature type="compositionally biased region" description="Basic and acidic residues" evidence="1">
    <location>
        <begin position="1"/>
        <end position="41"/>
    </location>
</feature>
<name>A0A6A3XGG0_9STRA</name>